<evidence type="ECO:0000259" key="3">
    <source>
        <dbReference type="PROSITE" id="PS50085"/>
    </source>
</evidence>
<comment type="caution">
    <text evidence="4">The sequence shown here is derived from an EMBL/GenBank/DDBJ whole genome shotgun (WGS) entry which is preliminary data.</text>
</comment>
<feature type="compositionally biased region" description="Low complexity" evidence="2">
    <location>
        <begin position="1056"/>
        <end position="1074"/>
    </location>
</feature>
<feature type="compositionally biased region" description="Polar residues" evidence="2">
    <location>
        <begin position="1104"/>
        <end position="1125"/>
    </location>
</feature>
<organism evidence="4 5">
    <name type="scientific">Tritrichomonas musculus</name>
    <dbReference type="NCBI Taxonomy" id="1915356"/>
    <lineage>
        <taxon>Eukaryota</taxon>
        <taxon>Metamonada</taxon>
        <taxon>Parabasalia</taxon>
        <taxon>Tritrichomonadida</taxon>
        <taxon>Tritrichomonadidae</taxon>
        <taxon>Tritrichomonas</taxon>
    </lineage>
</organism>
<dbReference type="InterPro" id="IPR000331">
    <property type="entry name" value="Rap/Ran_GAP_dom"/>
</dbReference>
<evidence type="ECO:0000313" key="5">
    <source>
        <dbReference type="Proteomes" id="UP001470230"/>
    </source>
</evidence>
<evidence type="ECO:0000256" key="1">
    <source>
        <dbReference type="ARBA" id="ARBA00022468"/>
    </source>
</evidence>
<dbReference type="SUPFAM" id="SSF111347">
    <property type="entry name" value="Rap/Ran-GAP"/>
    <property type="match status" value="1"/>
</dbReference>
<protein>
    <recommendedName>
        <fullName evidence="3">Rap-GAP domain-containing protein</fullName>
    </recommendedName>
</protein>
<proteinExistence type="predicted"/>
<dbReference type="PANTHER" id="PTHR10063:SF11">
    <property type="entry name" value="RHO GTPASE-ACTIVATING PROTEIN CG5521-RELATED"/>
    <property type="match status" value="1"/>
</dbReference>
<feature type="domain" description="Rap-GAP" evidence="3">
    <location>
        <begin position="1177"/>
        <end position="1392"/>
    </location>
</feature>
<dbReference type="PANTHER" id="PTHR10063">
    <property type="entry name" value="TUBERIN"/>
    <property type="match status" value="1"/>
</dbReference>
<feature type="compositionally biased region" description="Low complexity" evidence="2">
    <location>
        <begin position="1090"/>
        <end position="1103"/>
    </location>
</feature>
<dbReference type="EMBL" id="JAPFFF010000009">
    <property type="protein sequence ID" value="KAK8882324.1"/>
    <property type="molecule type" value="Genomic_DNA"/>
</dbReference>
<dbReference type="Proteomes" id="UP001470230">
    <property type="component" value="Unassembled WGS sequence"/>
</dbReference>
<reference evidence="4 5" key="1">
    <citation type="submission" date="2024-04" db="EMBL/GenBank/DDBJ databases">
        <title>Tritrichomonas musculus Genome.</title>
        <authorList>
            <person name="Alves-Ferreira E."/>
            <person name="Grigg M."/>
            <person name="Lorenzi H."/>
            <person name="Galac M."/>
        </authorList>
    </citation>
    <scope>NUCLEOTIDE SEQUENCE [LARGE SCALE GENOMIC DNA]</scope>
    <source>
        <strain evidence="4 5">EAF2021</strain>
    </source>
</reference>
<evidence type="ECO:0000256" key="2">
    <source>
        <dbReference type="SAM" id="MobiDB-lite"/>
    </source>
</evidence>
<name>A0ABR2JU91_9EUKA</name>
<keyword evidence="5" id="KW-1185">Reference proteome</keyword>
<keyword evidence="1" id="KW-0343">GTPase activation</keyword>
<dbReference type="PROSITE" id="PS50085">
    <property type="entry name" value="RAPGAP"/>
    <property type="match status" value="1"/>
</dbReference>
<dbReference type="InterPro" id="IPR027107">
    <property type="entry name" value="Tuberin/Ral-act_asu"/>
</dbReference>
<dbReference type="Pfam" id="PF02145">
    <property type="entry name" value="Rap_GAP"/>
    <property type="match status" value="1"/>
</dbReference>
<evidence type="ECO:0000313" key="4">
    <source>
        <dbReference type="EMBL" id="KAK8882324.1"/>
    </source>
</evidence>
<gene>
    <name evidence="4" type="ORF">M9Y10_044966</name>
</gene>
<accession>A0ABR2JU91</accession>
<sequence>MTQTQADQQLCSISKKFLDFLMSQQEVKAERISSYFDSVRQINVIYPPIEELHQTRPELIKQIVICLKGFLAYPNLVDVIYKTIIQTISSISYVVPSPVDKFKDIFGDYFFRCNYKDKDSAIDFLLATLSEIRVMNPSFWWYLLCTYEISDRSDPYLLRLKMFLEQFVKKQFPMISLANKNTLTYLIYQFESESSSAIKLEIIKNALLLSMPITPKFVDESKNLSSVSVFDSESKSQTFQILQIIYNMGKETFASFLKVITIFINQLDLKRTTCISNDQPIDSLMTPETWAYELLRFRYILHLSLSLFTDKREFSVIFKNVISEIKNESIKILLIFAIQLDSHDNVIITANSSNQDYVKNVIAFIGHLSVIFAPIFLKINDKEIITFSESCKNKNKRLKIFTKEAKFMEESSKICTDPLRLEKLLCEMESTKCHIHSNSPSLLLSLKTGPEWQYEEALNYVNTILDAYRHYESELVYIFISRIAVIQSFLINQGLGIDHHFLAKNFFDRCLTETTVERIRSAFMIVESSSFTEDFTEEQCHNWVQFLVKGFQSNDPLVCSATSKVFLHCLTHLTAESFCLIELFLKVNPNPQVDYLTILTSIYSLCLTNESIDNRTQMMETIMKHFKKFINELPRNEVTLGLLTTLLFEEVTYENTEKVSTGLTEAFDIFLNKDEQESGSGNEPPEPLRMLSIFPNYFDIINKKYPTFFNQLIDCIVKIVNNPKTDLNLFQLLADTLVDTILLLDNSDRMFGNVLSRINLIKTLHAREDSFDKNEKNDNKDQSNLSNSEVEKCMILLTCIDQFMARSNQPYKDLVDSKIPIPGTSKVGGLTTGNLMTSGVSSPSMIGTSNAISAFPDIEKSNFCAYIINSRYSILKVLFDESAEKTADVVVNDPSIAVYAKTMTGSYGYNVKLNKRIMKTEDKEIKEVNVPDHRDKLESDFNKNFIAFAGEYFQIDQENFKNFEETIEHSYDQDIIKDFGIETFTKFETVKPFEKTILQPVPITVGIQEKDEGAEVLYPSCQATAFFESIVLDSQVSDQNSKKCPPNFKLNYEYNQSDQSQSSDPSSPTSPSQSAADGSSQAEFNEDAKNANNNDSANPGGNNESLSTPTSQTEDHSTPSNLSDSNQEEEPGLAQLRMLMEKKKKEKQLQKQMQMQNSNPASSLVIKNHFPLLDIASSNIFSSPLRETIKIGFLYVKNGQADQNSILQNRWDQVSPEFRSFIASIGKIIDLSTHQGFSGKLDNSGFSNGRYQLYFSTNRLEVMYHVAPLLPTDPKDVQQIYKKRHIGNDNVHVVWSEHAFDYEATTITSQFNDAHIIIYPIPSIKDFFRVVIYRKSPDYHFGPLNGEGIVSARALPDLVRWTSVFSDRVSRMKTSTSYKLPNQLLSDSIRDVLQLKQK</sequence>
<dbReference type="Gene3D" id="3.40.50.11210">
    <property type="entry name" value="Rap/Ran-GAP"/>
    <property type="match status" value="1"/>
</dbReference>
<dbReference type="InterPro" id="IPR035974">
    <property type="entry name" value="Rap/Ran-GAP_sf"/>
</dbReference>
<feature type="region of interest" description="Disordered" evidence="2">
    <location>
        <begin position="1038"/>
        <end position="1130"/>
    </location>
</feature>